<dbReference type="OrthoDB" id="7730862at2759"/>
<keyword evidence="3" id="KW-1185">Reference proteome</keyword>
<proteinExistence type="predicted"/>
<feature type="region of interest" description="Disordered" evidence="1">
    <location>
        <begin position="78"/>
        <end position="129"/>
    </location>
</feature>
<name>A0A9Q0NB53_9DIPT</name>
<sequence length="347" mass="39347">MGKYFDGNVVISVFLVSAVFVNCIPTSVLINSKASNTADNNKDNTHQADPAHRNICNFASSYDNIDISHQFSNNRLVKRASNPITPTAPNLKSVEQSEEKKPSPQKRGVNSQFHRPLPENNVYGNGMSDEYWEDTDSGLIYPEIKELEDYQPYHPYRPNTNAYDNLQNILNSGYERPIALPVVANPGYPRYFPDRKKRSNGGLRLKDSKLSPAEMVALLELIEDRSRMDNSPYASNNLDFQNSPYELPGQEDNGEWWNPNAWAEPSVQYYGNPYNNNFDTDARYVGSNYYPSKRFMVAKKKRSLSPRDSSALDKFVKNSAGPGGFDTRFTLSELNNGGSHKQHNKYF</sequence>
<evidence type="ECO:0000313" key="2">
    <source>
        <dbReference type="EMBL" id="KAJ6647027.1"/>
    </source>
</evidence>
<dbReference type="EMBL" id="WJQU01000001">
    <property type="protein sequence ID" value="KAJ6647027.1"/>
    <property type="molecule type" value="Genomic_DNA"/>
</dbReference>
<dbReference type="Proteomes" id="UP001151699">
    <property type="component" value="Chromosome A"/>
</dbReference>
<protein>
    <submittedName>
        <fullName evidence="2">Uncharacterized protein</fullName>
    </submittedName>
</protein>
<evidence type="ECO:0000313" key="3">
    <source>
        <dbReference type="Proteomes" id="UP001151699"/>
    </source>
</evidence>
<reference evidence="2" key="1">
    <citation type="submission" date="2022-07" db="EMBL/GenBank/DDBJ databases">
        <authorList>
            <person name="Trinca V."/>
            <person name="Uliana J.V.C."/>
            <person name="Torres T.T."/>
            <person name="Ward R.J."/>
            <person name="Monesi N."/>
        </authorList>
    </citation>
    <scope>NUCLEOTIDE SEQUENCE</scope>
    <source>
        <strain evidence="2">HSMRA1968</strain>
        <tissue evidence="2">Whole embryos</tissue>
    </source>
</reference>
<gene>
    <name evidence="2" type="ORF">Bhyg_02245</name>
</gene>
<evidence type="ECO:0000256" key="1">
    <source>
        <dbReference type="SAM" id="MobiDB-lite"/>
    </source>
</evidence>
<accession>A0A9Q0NB53</accession>
<dbReference type="AlphaFoldDB" id="A0A9Q0NB53"/>
<feature type="compositionally biased region" description="Polar residues" evidence="1">
    <location>
        <begin position="82"/>
        <end position="94"/>
    </location>
</feature>
<comment type="caution">
    <text evidence="2">The sequence shown here is derived from an EMBL/GenBank/DDBJ whole genome shotgun (WGS) entry which is preliminary data.</text>
</comment>
<organism evidence="2 3">
    <name type="scientific">Pseudolycoriella hygida</name>
    <dbReference type="NCBI Taxonomy" id="35572"/>
    <lineage>
        <taxon>Eukaryota</taxon>
        <taxon>Metazoa</taxon>
        <taxon>Ecdysozoa</taxon>
        <taxon>Arthropoda</taxon>
        <taxon>Hexapoda</taxon>
        <taxon>Insecta</taxon>
        <taxon>Pterygota</taxon>
        <taxon>Neoptera</taxon>
        <taxon>Endopterygota</taxon>
        <taxon>Diptera</taxon>
        <taxon>Nematocera</taxon>
        <taxon>Sciaroidea</taxon>
        <taxon>Sciaridae</taxon>
        <taxon>Pseudolycoriella</taxon>
    </lineage>
</organism>